<evidence type="ECO:0000256" key="6">
    <source>
        <dbReference type="SAM" id="Phobius"/>
    </source>
</evidence>
<dbReference type="Proteomes" id="UP001500457">
    <property type="component" value="Unassembled WGS sequence"/>
</dbReference>
<comment type="subcellular location">
    <subcellularLocation>
        <location evidence="1">Membrane</location>
        <topology evidence="1">Multi-pass membrane protein</topology>
    </subcellularLocation>
</comment>
<dbReference type="Pfam" id="PF01957">
    <property type="entry name" value="NfeD"/>
    <property type="match status" value="1"/>
</dbReference>
<proteinExistence type="predicted"/>
<keyword evidence="2 6" id="KW-0812">Transmembrane</keyword>
<dbReference type="InterPro" id="IPR002810">
    <property type="entry name" value="NfeD-like_C"/>
</dbReference>
<evidence type="ECO:0000256" key="2">
    <source>
        <dbReference type="ARBA" id="ARBA00022692"/>
    </source>
</evidence>
<dbReference type="SUPFAM" id="SSF141322">
    <property type="entry name" value="NfeD domain-like"/>
    <property type="match status" value="1"/>
</dbReference>
<accession>A0ABP9DWI9</accession>
<protein>
    <submittedName>
        <fullName evidence="8">NfeD family protein</fullName>
    </submittedName>
</protein>
<dbReference type="RefSeq" id="WP_274233755.1">
    <property type="nucleotide sequence ID" value="NZ_BAABHQ010000001.1"/>
</dbReference>
<keyword evidence="3 6" id="KW-1133">Transmembrane helix</keyword>
<organism evidence="8 9">
    <name type="scientific">Actinomycetospora straminea</name>
    <dbReference type="NCBI Taxonomy" id="663607"/>
    <lineage>
        <taxon>Bacteria</taxon>
        <taxon>Bacillati</taxon>
        <taxon>Actinomycetota</taxon>
        <taxon>Actinomycetes</taxon>
        <taxon>Pseudonocardiales</taxon>
        <taxon>Pseudonocardiaceae</taxon>
        <taxon>Actinomycetospora</taxon>
    </lineage>
</organism>
<evidence type="ECO:0000256" key="5">
    <source>
        <dbReference type="SAM" id="MobiDB-lite"/>
    </source>
</evidence>
<keyword evidence="4 6" id="KW-0472">Membrane</keyword>
<evidence type="ECO:0000313" key="9">
    <source>
        <dbReference type="Proteomes" id="UP001500457"/>
    </source>
</evidence>
<name>A0ABP9DWI9_9PSEU</name>
<dbReference type="InterPro" id="IPR052165">
    <property type="entry name" value="Membrane_assoc_protease"/>
</dbReference>
<evidence type="ECO:0000259" key="7">
    <source>
        <dbReference type="Pfam" id="PF01957"/>
    </source>
</evidence>
<feature type="transmembrane region" description="Helical" evidence="6">
    <location>
        <begin position="7"/>
        <end position="34"/>
    </location>
</feature>
<feature type="compositionally biased region" description="Low complexity" evidence="5">
    <location>
        <begin position="143"/>
        <end position="154"/>
    </location>
</feature>
<evidence type="ECO:0000256" key="3">
    <source>
        <dbReference type="ARBA" id="ARBA00022989"/>
    </source>
</evidence>
<dbReference type="PANTHER" id="PTHR33507:SF3">
    <property type="entry name" value="INNER MEMBRANE PROTEIN YBBJ"/>
    <property type="match status" value="1"/>
</dbReference>
<comment type="caution">
    <text evidence="8">The sequence shown here is derived from an EMBL/GenBank/DDBJ whole genome shotgun (WGS) entry which is preliminary data.</text>
</comment>
<sequence length="174" mass="17179">MIPLLWAIAGVVLVAVELVTGTFVLLMLGLAALVTAGASALGAPLGVDVAVFGLSSLVLILLARPALQRRVRTDTADGRVNAGPQALLGTQAEVVEAITPGDAGTVRINGALWTATALHDDAALRPGAAVVVVDIRGATAVVTGTDPSGSTSSGGPTGADPAAHPSRPPLQGES</sequence>
<gene>
    <name evidence="8" type="ORF">GCM10023203_02030</name>
</gene>
<reference evidence="9" key="1">
    <citation type="journal article" date="2019" name="Int. J. Syst. Evol. Microbiol.">
        <title>The Global Catalogue of Microorganisms (GCM) 10K type strain sequencing project: providing services to taxonomists for standard genome sequencing and annotation.</title>
        <authorList>
            <consortium name="The Broad Institute Genomics Platform"/>
            <consortium name="The Broad Institute Genome Sequencing Center for Infectious Disease"/>
            <person name="Wu L."/>
            <person name="Ma J."/>
        </authorList>
    </citation>
    <scope>NUCLEOTIDE SEQUENCE [LARGE SCALE GENOMIC DNA]</scope>
    <source>
        <strain evidence="9">JCM 17983</strain>
    </source>
</reference>
<dbReference type="InterPro" id="IPR012340">
    <property type="entry name" value="NA-bd_OB-fold"/>
</dbReference>
<evidence type="ECO:0000313" key="8">
    <source>
        <dbReference type="EMBL" id="GAA4858784.1"/>
    </source>
</evidence>
<keyword evidence="9" id="KW-1185">Reference proteome</keyword>
<feature type="domain" description="NfeD-like C-terminal" evidence="7">
    <location>
        <begin position="85"/>
        <end position="142"/>
    </location>
</feature>
<dbReference type="EMBL" id="BAABHQ010000001">
    <property type="protein sequence ID" value="GAA4858784.1"/>
    <property type="molecule type" value="Genomic_DNA"/>
</dbReference>
<dbReference type="PANTHER" id="PTHR33507">
    <property type="entry name" value="INNER MEMBRANE PROTEIN YBBJ"/>
    <property type="match status" value="1"/>
</dbReference>
<evidence type="ECO:0000256" key="1">
    <source>
        <dbReference type="ARBA" id="ARBA00004141"/>
    </source>
</evidence>
<feature type="transmembrane region" description="Helical" evidence="6">
    <location>
        <begin position="40"/>
        <end position="62"/>
    </location>
</feature>
<evidence type="ECO:0000256" key="4">
    <source>
        <dbReference type="ARBA" id="ARBA00023136"/>
    </source>
</evidence>
<feature type="region of interest" description="Disordered" evidence="5">
    <location>
        <begin position="142"/>
        <end position="174"/>
    </location>
</feature>
<dbReference type="Gene3D" id="2.40.50.140">
    <property type="entry name" value="Nucleic acid-binding proteins"/>
    <property type="match status" value="1"/>
</dbReference>